<dbReference type="InterPro" id="IPR001640">
    <property type="entry name" value="Lgt"/>
</dbReference>
<evidence type="ECO:0000313" key="9">
    <source>
        <dbReference type="Proteomes" id="UP000464317"/>
    </source>
</evidence>
<dbReference type="HAMAP" id="MF_01147">
    <property type="entry name" value="Lgt"/>
    <property type="match status" value="1"/>
</dbReference>
<accession>A0A809SE18</accession>
<dbReference type="UniPathway" id="UPA00664"/>
<sequence>MNNTPIYVPEYAYQAGSSTPLFSIGSFDFQVYSLTIMLGYLCSILTILFFWRREKLNMEKLYVLILITIPMGILGSRFGYMVEQWIYADIPFNGSAWWKIWEGGLSIQGGLIITILVDLFYCYTQRKYLDIRKAASLIIPTILIGQFIGRWGNYANHEVYGKIDWTGSSVLIFGKGFAHNMFISDTYTNSLGLHGAYRYPLFLYEGLANLVGYLLIVWVANFFGLFKPGTSVGLYLIWYGLIRMGMEPLREESYNLYEYVAIGFVLVGALVFVYYQFWNNIKYTVTKKHRVFKFYNYENEESYFIHVDNTSIPHLFKKTLTYTWFK</sequence>
<evidence type="ECO:0000256" key="2">
    <source>
        <dbReference type="ARBA" id="ARBA00022475"/>
    </source>
</evidence>
<dbReference type="NCBIfam" id="TIGR00544">
    <property type="entry name" value="lgt"/>
    <property type="match status" value="1"/>
</dbReference>
<keyword evidence="8" id="KW-0449">Lipoprotein</keyword>
<feature type="transmembrane region" description="Helical" evidence="7">
    <location>
        <begin position="210"/>
        <end position="238"/>
    </location>
</feature>
<comment type="subcellular location">
    <subcellularLocation>
        <location evidence="7">Cell membrane</location>
        <topology evidence="7">Multi-pass membrane protein</topology>
    </subcellularLocation>
</comment>
<comment type="function">
    <text evidence="7">Catalyzes the transfer of the diacylglyceryl group from phosphatidylglycerol to the sulfhydryl group of the N-terminal cysteine of a prolipoprotein, the first step in the formation of mature lipoproteins.</text>
</comment>
<feature type="transmembrane region" description="Helical" evidence="7">
    <location>
        <begin position="29"/>
        <end position="49"/>
    </location>
</feature>
<feature type="transmembrane region" description="Helical" evidence="7">
    <location>
        <begin position="61"/>
        <end position="80"/>
    </location>
</feature>
<dbReference type="PROSITE" id="PS01311">
    <property type="entry name" value="LGT"/>
    <property type="match status" value="1"/>
</dbReference>
<reference evidence="8 9" key="1">
    <citation type="submission" date="2020-01" db="EMBL/GenBank/DDBJ databases">
        <title>Complete genome sequence of Mycoplasma felis strain Myco-2.</title>
        <authorList>
            <person name="Kinoshita Y."/>
            <person name="Niwa H."/>
            <person name="Uchida-Fujii E."/>
            <person name="Nukada T."/>
        </authorList>
    </citation>
    <scope>NUCLEOTIDE SEQUENCE [LARGE SCALE GENOMIC DNA]</scope>
    <source>
        <strain evidence="8 9">Myco-2</strain>
    </source>
</reference>
<dbReference type="AlphaFoldDB" id="A0A809SE18"/>
<proteinExistence type="inferred from homology"/>
<comment type="catalytic activity">
    <reaction evidence="7">
        <text>L-cysteinyl-[prolipoprotein] + a 1,2-diacyl-sn-glycero-3-phospho-(1'-sn-glycerol) = an S-1,2-diacyl-sn-glyceryl-L-cysteinyl-[prolipoprotein] + sn-glycerol 1-phosphate + H(+)</text>
        <dbReference type="Rhea" id="RHEA:56712"/>
        <dbReference type="Rhea" id="RHEA-COMP:14679"/>
        <dbReference type="Rhea" id="RHEA-COMP:14680"/>
        <dbReference type="ChEBI" id="CHEBI:15378"/>
        <dbReference type="ChEBI" id="CHEBI:29950"/>
        <dbReference type="ChEBI" id="CHEBI:57685"/>
        <dbReference type="ChEBI" id="CHEBI:64716"/>
        <dbReference type="ChEBI" id="CHEBI:140658"/>
        <dbReference type="EC" id="2.5.1.145"/>
    </reaction>
</comment>
<dbReference type="EMBL" id="AP022325">
    <property type="protein sequence ID" value="BBU47509.1"/>
    <property type="molecule type" value="Genomic_DNA"/>
</dbReference>
<dbReference type="Pfam" id="PF01790">
    <property type="entry name" value="LGT"/>
    <property type="match status" value="1"/>
</dbReference>
<gene>
    <name evidence="7 8" type="primary">lgt</name>
    <name evidence="8" type="ORF">JPM2_2020</name>
</gene>
<comment type="pathway">
    <text evidence="7">Protein modification; lipoprotein biosynthesis (diacylglyceryl transfer).</text>
</comment>
<evidence type="ECO:0000256" key="3">
    <source>
        <dbReference type="ARBA" id="ARBA00022679"/>
    </source>
</evidence>
<dbReference type="Proteomes" id="UP000464317">
    <property type="component" value="Chromosome"/>
</dbReference>
<dbReference type="GO" id="GO:0008961">
    <property type="term" value="F:phosphatidylglycerol-prolipoprotein diacylglyceryl transferase activity"/>
    <property type="evidence" value="ECO:0007669"/>
    <property type="project" value="UniProtKB-UniRule"/>
</dbReference>
<keyword evidence="6 7" id="KW-0472">Membrane</keyword>
<evidence type="ECO:0000256" key="1">
    <source>
        <dbReference type="ARBA" id="ARBA00007150"/>
    </source>
</evidence>
<name>A0A809SE18_9BACT</name>
<dbReference type="PANTHER" id="PTHR30589">
    <property type="entry name" value="PROLIPOPROTEIN DIACYLGLYCERYL TRANSFERASE"/>
    <property type="match status" value="1"/>
</dbReference>
<organism evidence="8 9">
    <name type="scientific">Mycoplasmopsis felis</name>
    <dbReference type="NCBI Taxonomy" id="33923"/>
    <lineage>
        <taxon>Bacteria</taxon>
        <taxon>Bacillati</taxon>
        <taxon>Mycoplasmatota</taxon>
        <taxon>Mycoplasmoidales</taxon>
        <taxon>Metamycoplasmataceae</taxon>
        <taxon>Mycoplasmopsis</taxon>
    </lineage>
</organism>
<keyword evidence="9" id="KW-1185">Reference proteome</keyword>
<feature type="binding site" evidence="7">
    <location>
        <position position="150"/>
    </location>
    <ligand>
        <name>a 1,2-diacyl-sn-glycero-3-phospho-(1'-sn-glycerol)</name>
        <dbReference type="ChEBI" id="CHEBI:64716"/>
    </ligand>
</feature>
<feature type="transmembrane region" description="Helical" evidence="7">
    <location>
        <begin position="134"/>
        <end position="152"/>
    </location>
</feature>
<feature type="transmembrane region" description="Helical" evidence="7">
    <location>
        <begin position="100"/>
        <end position="122"/>
    </location>
</feature>
<dbReference type="KEGG" id="mfel:JPM2_2020"/>
<dbReference type="RefSeq" id="WP_161553014.1">
    <property type="nucleotide sequence ID" value="NZ_AP022325.1"/>
</dbReference>
<keyword evidence="5 7" id="KW-1133">Transmembrane helix</keyword>
<feature type="transmembrane region" description="Helical" evidence="7">
    <location>
        <begin position="259"/>
        <end position="278"/>
    </location>
</feature>
<dbReference type="GO" id="GO:0005886">
    <property type="term" value="C:plasma membrane"/>
    <property type="evidence" value="ECO:0007669"/>
    <property type="project" value="UniProtKB-SubCell"/>
</dbReference>
<dbReference type="GO" id="GO:0042158">
    <property type="term" value="P:lipoprotein biosynthetic process"/>
    <property type="evidence" value="ECO:0007669"/>
    <property type="project" value="UniProtKB-UniRule"/>
</dbReference>
<protein>
    <recommendedName>
        <fullName evidence="7">Phosphatidylglycerol--prolipoprotein diacylglyceryl transferase</fullName>
        <ecNumber evidence="7">2.5.1.145</ecNumber>
    </recommendedName>
</protein>
<comment type="similarity">
    <text evidence="1 7">Belongs to the Lgt family.</text>
</comment>
<evidence type="ECO:0000256" key="6">
    <source>
        <dbReference type="ARBA" id="ARBA00023136"/>
    </source>
</evidence>
<evidence type="ECO:0000256" key="5">
    <source>
        <dbReference type="ARBA" id="ARBA00022989"/>
    </source>
</evidence>
<keyword evidence="2 7" id="KW-1003">Cell membrane</keyword>
<keyword evidence="3 7" id="KW-0808">Transferase</keyword>
<evidence type="ECO:0000313" key="8">
    <source>
        <dbReference type="EMBL" id="BBU47509.1"/>
    </source>
</evidence>
<dbReference type="EC" id="2.5.1.145" evidence="7"/>
<evidence type="ECO:0000256" key="7">
    <source>
        <dbReference type="HAMAP-Rule" id="MF_01147"/>
    </source>
</evidence>
<evidence type="ECO:0000256" key="4">
    <source>
        <dbReference type="ARBA" id="ARBA00022692"/>
    </source>
</evidence>
<dbReference type="PANTHER" id="PTHR30589:SF0">
    <property type="entry name" value="PHOSPHATIDYLGLYCEROL--PROLIPOPROTEIN DIACYLGLYCERYL TRANSFERASE"/>
    <property type="match status" value="1"/>
</dbReference>
<keyword evidence="4 7" id="KW-0812">Transmembrane</keyword>